<evidence type="ECO:0000313" key="3">
    <source>
        <dbReference type="Proteomes" id="UP000239757"/>
    </source>
</evidence>
<evidence type="ECO:0000313" key="2">
    <source>
        <dbReference type="EMBL" id="PPS17702.1"/>
    </source>
</evidence>
<dbReference type="Proteomes" id="UP000239757">
    <property type="component" value="Unassembled WGS sequence"/>
</dbReference>
<dbReference type="AlphaFoldDB" id="A0A2P5YQ59"/>
<name>A0A2P5YQ59_GOSBA</name>
<reference evidence="2 3" key="1">
    <citation type="submission" date="2015-01" db="EMBL/GenBank/DDBJ databases">
        <title>Genome of allotetraploid Gossypium barbadense reveals genomic plasticity and fiber elongation in cotton evolution.</title>
        <authorList>
            <person name="Chen X."/>
            <person name="Liu X."/>
            <person name="Zhao B."/>
            <person name="Zheng H."/>
            <person name="Hu Y."/>
            <person name="Lu G."/>
            <person name="Yang C."/>
            <person name="Chen J."/>
            <person name="Shan C."/>
            <person name="Zhang L."/>
            <person name="Zhou Y."/>
            <person name="Wang L."/>
            <person name="Guo W."/>
            <person name="Bai Y."/>
            <person name="Ruan J."/>
            <person name="Shangguan X."/>
            <person name="Mao Y."/>
            <person name="Jiang J."/>
            <person name="Zhu Y."/>
            <person name="Lei J."/>
            <person name="Kang H."/>
            <person name="Chen S."/>
            <person name="He X."/>
            <person name="Wang R."/>
            <person name="Wang Y."/>
            <person name="Chen J."/>
            <person name="Wang L."/>
            <person name="Yu S."/>
            <person name="Wang B."/>
            <person name="Wei J."/>
            <person name="Song S."/>
            <person name="Lu X."/>
            <person name="Gao Z."/>
            <person name="Gu W."/>
            <person name="Deng X."/>
            <person name="Ma D."/>
            <person name="Wang S."/>
            <person name="Liang W."/>
            <person name="Fang L."/>
            <person name="Cai C."/>
            <person name="Zhu X."/>
            <person name="Zhou B."/>
            <person name="Zhang Y."/>
            <person name="Chen Z."/>
            <person name="Xu S."/>
            <person name="Zhu R."/>
            <person name="Wang S."/>
            <person name="Zhang T."/>
            <person name="Zhao G."/>
        </authorList>
    </citation>
    <scope>NUCLEOTIDE SEQUENCE [LARGE SCALE GENOMIC DNA]</scope>
    <source>
        <strain evidence="3">cv. Xinhai21</strain>
        <tissue evidence="2">Leaf</tissue>
    </source>
</reference>
<feature type="region of interest" description="Disordered" evidence="1">
    <location>
        <begin position="264"/>
        <end position="294"/>
    </location>
</feature>
<sequence length="294" mass="31309">MANCQMRKTQKYTMGKLWNSTMTQQNEVSGSMVGLVYKLHDGIRWIVAWSNPQGEDSKGSDAGFSFPSPAFGQFGGSSSTAPQGFISGNWWGGQLFAMPPPHMSHTMVSNPFIAFDDGSGLPFGHYAGSSQPFGPGLKPHFAPESGPHFEPTAGFTKSNTFGQHLRPFLRAKSFGPGRDFGGEIPSLRPTTNVPQNGSTSNCVEFASPFGRGSSQSGQCVSTYVLIVQPLSCHLTKSSSVQPAKSSSLTTGFCPTLSASVVPKADLGSDREPHHLSSLPTRDNFPGPTTITSNI</sequence>
<protein>
    <submittedName>
        <fullName evidence="2">Uncharacterized protein</fullName>
    </submittedName>
</protein>
<evidence type="ECO:0000256" key="1">
    <source>
        <dbReference type="SAM" id="MobiDB-lite"/>
    </source>
</evidence>
<proteinExistence type="predicted"/>
<dbReference type="OrthoDB" id="931869at2759"/>
<dbReference type="EMBL" id="KZ662900">
    <property type="protein sequence ID" value="PPS17702.1"/>
    <property type="molecule type" value="Genomic_DNA"/>
</dbReference>
<accession>A0A2P5YQ59</accession>
<organism evidence="2 3">
    <name type="scientific">Gossypium barbadense</name>
    <name type="common">Sea Island cotton</name>
    <name type="synonym">Hibiscus barbadensis</name>
    <dbReference type="NCBI Taxonomy" id="3634"/>
    <lineage>
        <taxon>Eukaryota</taxon>
        <taxon>Viridiplantae</taxon>
        <taxon>Streptophyta</taxon>
        <taxon>Embryophyta</taxon>
        <taxon>Tracheophyta</taxon>
        <taxon>Spermatophyta</taxon>
        <taxon>Magnoliopsida</taxon>
        <taxon>eudicotyledons</taxon>
        <taxon>Gunneridae</taxon>
        <taxon>Pentapetalae</taxon>
        <taxon>rosids</taxon>
        <taxon>malvids</taxon>
        <taxon>Malvales</taxon>
        <taxon>Malvaceae</taxon>
        <taxon>Malvoideae</taxon>
        <taxon>Gossypium</taxon>
    </lineage>
</organism>
<gene>
    <name evidence="2" type="ORF">GOBAR_AA02874</name>
</gene>